<dbReference type="AlphaFoldDB" id="A0A023G946"/>
<protein>
    <submittedName>
        <fullName evidence="2">Putative secreted protein</fullName>
    </submittedName>
</protein>
<reference evidence="2" key="1">
    <citation type="submission" date="2014-03" db="EMBL/GenBank/DDBJ databases">
        <title>The sialotranscriptome of Amblyomma triste, Amblyomma parvum and Amblyomma cajennense ticks, uncovered by 454-based RNA-seq.</title>
        <authorList>
            <person name="Garcia G.R."/>
            <person name="Gardinassi L.G."/>
            <person name="Ribeiro J.M."/>
            <person name="Anatriello E."/>
            <person name="Ferreira B.R."/>
            <person name="Moreira H.N."/>
            <person name="Mafra C."/>
            <person name="Olegario M.M."/>
            <person name="Szabo P.J."/>
            <person name="Miranda-Santos I.K."/>
            <person name="Maruyama S.R."/>
        </authorList>
    </citation>
    <scope>NUCLEOTIDE SEQUENCE</scope>
    <source>
        <strain evidence="2">Mato Grasso do Sul</strain>
        <tissue evidence="2">Salivary glands</tissue>
    </source>
</reference>
<proteinExistence type="evidence at transcript level"/>
<dbReference type="EMBL" id="GBBM01005086">
    <property type="protein sequence ID" value="JAC30332.1"/>
    <property type="molecule type" value="mRNA"/>
</dbReference>
<name>A0A023G946_AMBTT</name>
<feature type="chain" id="PRO_5001516764" evidence="1">
    <location>
        <begin position="25"/>
        <end position="69"/>
    </location>
</feature>
<evidence type="ECO:0000313" key="2">
    <source>
        <dbReference type="EMBL" id="JAC30332.1"/>
    </source>
</evidence>
<organism evidence="2">
    <name type="scientific">Amblyomma triste</name>
    <name type="common">Neotropical tick</name>
    <dbReference type="NCBI Taxonomy" id="251400"/>
    <lineage>
        <taxon>Eukaryota</taxon>
        <taxon>Metazoa</taxon>
        <taxon>Ecdysozoa</taxon>
        <taxon>Arthropoda</taxon>
        <taxon>Chelicerata</taxon>
        <taxon>Arachnida</taxon>
        <taxon>Acari</taxon>
        <taxon>Parasitiformes</taxon>
        <taxon>Ixodida</taxon>
        <taxon>Ixodoidea</taxon>
        <taxon>Ixodidae</taxon>
        <taxon>Amblyomminae</taxon>
        <taxon>Amblyomma</taxon>
    </lineage>
</organism>
<keyword evidence="1" id="KW-0732">Signal</keyword>
<evidence type="ECO:0000256" key="1">
    <source>
        <dbReference type="SAM" id="SignalP"/>
    </source>
</evidence>
<sequence>MQSYKLYAFVFLLCVQSLMLRVNGCVIGPPQKRATDPYCVGQACGWFGWCPHGCHCKGRSPFCSGYCHH</sequence>
<feature type="signal peptide" evidence="1">
    <location>
        <begin position="1"/>
        <end position="24"/>
    </location>
</feature>
<accession>A0A023G946</accession>